<feature type="compositionally biased region" description="Polar residues" evidence="1">
    <location>
        <begin position="136"/>
        <end position="146"/>
    </location>
</feature>
<proteinExistence type="predicted"/>
<evidence type="ECO:0000313" key="3">
    <source>
        <dbReference type="Proteomes" id="UP000807353"/>
    </source>
</evidence>
<dbReference type="AlphaFoldDB" id="A0A9P5Y0Q9"/>
<sequence>MHLRPVLTRQTMALMWTRYVVFSPFSPQLIDLTPHQVVPCSALDITQESVTYSQCGTVGALDEITVDGCQGQGSIEDESVSLPVLTSSAEVETQASHEFPVEKSGHSIVPALVVLSPENVTHSHGPELDSVLPNIPVTSEHSTTTPDAEPSLVPGGPPLLLHSDPVCSFGSLEPSAAISEPAPFTEVIDNTTTQGITAVVLQPALNSKAATFVPRPLPIPARVAVLVPAPSLEASEEYPAHTLQVSIHAPTLKPASVDDSKDTSLKASMYAPLPKPALSDPDFLHTPEAHSLRSSIQAPALDIDNSSEVLHSSIHAPGPRPALRAPKPPNPHPILSPTARPFLFSGPKFFAQNYSSTRITIAPAPPRKHRGGAVEA</sequence>
<organism evidence="2 3">
    <name type="scientific">Collybia nuda</name>
    <dbReference type="NCBI Taxonomy" id="64659"/>
    <lineage>
        <taxon>Eukaryota</taxon>
        <taxon>Fungi</taxon>
        <taxon>Dikarya</taxon>
        <taxon>Basidiomycota</taxon>
        <taxon>Agaricomycotina</taxon>
        <taxon>Agaricomycetes</taxon>
        <taxon>Agaricomycetidae</taxon>
        <taxon>Agaricales</taxon>
        <taxon>Tricholomatineae</taxon>
        <taxon>Clitocybaceae</taxon>
        <taxon>Collybia</taxon>
    </lineage>
</organism>
<reference evidence="2" key="1">
    <citation type="submission" date="2020-11" db="EMBL/GenBank/DDBJ databases">
        <authorList>
            <consortium name="DOE Joint Genome Institute"/>
            <person name="Ahrendt S."/>
            <person name="Riley R."/>
            <person name="Andreopoulos W."/>
            <person name="Labutti K."/>
            <person name="Pangilinan J."/>
            <person name="Ruiz-Duenas F.J."/>
            <person name="Barrasa J.M."/>
            <person name="Sanchez-Garcia M."/>
            <person name="Camarero S."/>
            <person name="Miyauchi S."/>
            <person name="Serrano A."/>
            <person name="Linde D."/>
            <person name="Babiker R."/>
            <person name="Drula E."/>
            <person name="Ayuso-Fernandez I."/>
            <person name="Pacheco R."/>
            <person name="Padilla G."/>
            <person name="Ferreira P."/>
            <person name="Barriuso J."/>
            <person name="Kellner H."/>
            <person name="Castanera R."/>
            <person name="Alfaro M."/>
            <person name="Ramirez L."/>
            <person name="Pisabarro A.G."/>
            <person name="Kuo A."/>
            <person name="Tritt A."/>
            <person name="Lipzen A."/>
            <person name="He G."/>
            <person name="Yan M."/>
            <person name="Ng V."/>
            <person name="Cullen D."/>
            <person name="Martin F."/>
            <person name="Rosso M.-N."/>
            <person name="Henrissat B."/>
            <person name="Hibbett D."/>
            <person name="Martinez A.T."/>
            <person name="Grigoriev I.V."/>
        </authorList>
    </citation>
    <scope>NUCLEOTIDE SEQUENCE</scope>
    <source>
        <strain evidence="2">CBS 247.69</strain>
    </source>
</reference>
<evidence type="ECO:0000313" key="2">
    <source>
        <dbReference type="EMBL" id="KAF9459196.1"/>
    </source>
</evidence>
<protein>
    <submittedName>
        <fullName evidence="2">Uncharacterized protein</fullName>
    </submittedName>
</protein>
<accession>A0A9P5Y0Q9</accession>
<evidence type="ECO:0000256" key="1">
    <source>
        <dbReference type="SAM" id="MobiDB-lite"/>
    </source>
</evidence>
<dbReference type="Proteomes" id="UP000807353">
    <property type="component" value="Unassembled WGS sequence"/>
</dbReference>
<gene>
    <name evidence="2" type="ORF">BDZ94DRAFT_1053254</name>
</gene>
<feature type="region of interest" description="Disordered" evidence="1">
    <location>
        <begin position="311"/>
        <end position="338"/>
    </location>
</feature>
<comment type="caution">
    <text evidence="2">The sequence shown here is derived from an EMBL/GenBank/DDBJ whole genome shotgun (WGS) entry which is preliminary data.</text>
</comment>
<keyword evidence="3" id="KW-1185">Reference proteome</keyword>
<feature type="region of interest" description="Disordered" evidence="1">
    <location>
        <begin position="123"/>
        <end position="153"/>
    </location>
</feature>
<name>A0A9P5Y0Q9_9AGAR</name>
<dbReference type="EMBL" id="MU150321">
    <property type="protein sequence ID" value="KAF9459196.1"/>
    <property type="molecule type" value="Genomic_DNA"/>
</dbReference>